<organism evidence="3 4">
    <name type="scientific">Providencia burhodogranariea DSM 19968</name>
    <dbReference type="NCBI Taxonomy" id="1141662"/>
    <lineage>
        <taxon>Bacteria</taxon>
        <taxon>Pseudomonadati</taxon>
        <taxon>Pseudomonadota</taxon>
        <taxon>Gammaproteobacteria</taxon>
        <taxon>Enterobacterales</taxon>
        <taxon>Morganellaceae</taxon>
        <taxon>Providencia</taxon>
    </lineage>
</organism>
<evidence type="ECO:0000313" key="4">
    <source>
        <dbReference type="Proteomes" id="UP000009336"/>
    </source>
</evidence>
<dbReference type="Proteomes" id="UP000009336">
    <property type="component" value="Unassembled WGS sequence"/>
</dbReference>
<dbReference type="PANTHER" id="PTHR23150:SF19">
    <property type="entry name" value="FORMYLGLYCINE-GENERATING ENZYME"/>
    <property type="match status" value="1"/>
</dbReference>
<dbReference type="Gene3D" id="3.90.1580.10">
    <property type="entry name" value="paralog of FGE (formylglycine-generating enzyme)"/>
    <property type="match status" value="1"/>
</dbReference>
<proteinExistence type="predicted"/>
<dbReference type="PANTHER" id="PTHR23150">
    <property type="entry name" value="SULFATASE MODIFYING FACTOR 1, 2"/>
    <property type="match status" value="1"/>
</dbReference>
<dbReference type="InterPro" id="IPR005532">
    <property type="entry name" value="SUMF_dom"/>
</dbReference>
<feature type="transmembrane region" description="Helical" evidence="1">
    <location>
        <begin position="12"/>
        <end position="32"/>
    </location>
</feature>
<accession>K8WZX1</accession>
<keyword evidence="1" id="KW-0812">Transmembrane</keyword>
<dbReference type="RefSeq" id="WP_008911143.1">
    <property type="nucleotide sequence ID" value="NZ_KB233222.1"/>
</dbReference>
<dbReference type="Pfam" id="PF03781">
    <property type="entry name" value="FGE-sulfatase"/>
    <property type="match status" value="1"/>
</dbReference>
<dbReference type="InterPro" id="IPR016187">
    <property type="entry name" value="CTDL_fold"/>
</dbReference>
<keyword evidence="1" id="KW-1133">Transmembrane helix</keyword>
<dbReference type="eggNOG" id="COG1262">
    <property type="taxonomic scope" value="Bacteria"/>
</dbReference>
<keyword evidence="4" id="KW-1185">Reference proteome</keyword>
<feature type="domain" description="Sulfatase-modifying factor enzyme-like" evidence="2">
    <location>
        <begin position="45"/>
        <end position="293"/>
    </location>
</feature>
<evidence type="ECO:0000256" key="1">
    <source>
        <dbReference type="SAM" id="Phobius"/>
    </source>
</evidence>
<protein>
    <submittedName>
        <fullName evidence="3">Carbapenem resistance protein CpmF</fullName>
    </submittedName>
</protein>
<evidence type="ECO:0000259" key="2">
    <source>
        <dbReference type="Pfam" id="PF03781"/>
    </source>
</evidence>
<dbReference type="SUPFAM" id="SSF56436">
    <property type="entry name" value="C-type lectin-like"/>
    <property type="match status" value="1"/>
</dbReference>
<dbReference type="InterPro" id="IPR042095">
    <property type="entry name" value="SUMF_sf"/>
</dbReference>
<dbReference type="GO" id="GO:0120147">
    <property type="term" value="F:formylglycine-generating oxidase activity"/>
    <property type="evidence" value="ECO:0007669"/>
    <property type="project" value="TreeGrafter"/>
</dbReference>
<evidence type="ECO:0000313" key="3">
    <source>
        <dbReference type="EMBL" id="EKT62917.1"/>
    </source>
</evidence>
<dbReference type="EMBL" id="AKKL01000016">
    <property type="protein sequence ID" value="EKT62917.1"/>
    <property type="molecule type" value="Genomic_DNA"/>
</dbReference>
<reference evidence="3 4" key="1">
    <citation type="journal article" date="2012" name="BMC Genomics">
        <title>Comparative genomics of bacteria in the genus Providencia isolated from wild Drosophila melanogaster.</title>
        <authorList>
            <person name="Galac M.R."/>
            <person name="Lazzaro B.P."/>
        </authorList>
    </citation>
    <scope>NUCLEOTIDE SEQUENCE [LARGE SCALE GENOMIC DNA]</scope>
    <source>
        <strain evidence="3 4">DSM 19968</strain>
    </source>
</reference>
<dbReference type="HOGENOM" id="CLU_949465_0_0_6"/>
<dbReference type="STRING" id="1141662.OOA_05556"/>
<gene>
    <name evidence="3" type="ORF">OOA_05556</name>
</gene>
<dbReference type="InterPro" id="IPR051043">
    <property type="entry name" value="Sulfatase_Mod_Factor_Kinase"/>
</dbReference>
<dbReference type="AlphaFoldDB" id="K8WZX1"/>
<sequence length="296" mass="33782">MRLKLLRFIGRTFLFIMKYFVVFIFIIPKLIYASSYSFSLMNESLVVQGNYYVGPVFGKYDYQSNTNVTLDSYYIMRTEITYNSYNETLLWARGHGYNFNDGCNGSIYDDCRSSEADNKEHPITNIAWLDTIIFANALSEKLGLSPVYITEQNTVLRDTSQYKFIVNYHANGYRLPTMIEWMVAARGGKPALEDGTYGNYYSGSNNVKEVAWFPTPNTDQFGTSPVGKLKANALWLYDMSGNVYEWVYDSETTFNNAMYYFCGGSYLQPGILSSCDVHSAGFVMPDIGFRLVRSAK</sequence>
<keyword evidence="1" id="KW-0472">Membrane</keyword>
<name>K8WZX1_9GAMM</name>
<comment type="caution">
    <text evidence="3">The sequence shown here is derived from an EMBL/GenBank/DDBJ whole genome shotgun (WGS) entry which is preliminary data.</text>
</comment>
<dbReference type="PATRIC" id="fig|1141662.3.peg.1128"/>